<accession>A0A927UC21</accession>
<proteinExistence type="inferred from homology"/>
<dbReference type="Pfam" id="PF01715">
    <property type="entry name" value="IPPT"/>
    <property type="match status" value="1"/>
</dbReference>
<dbReference type="AlphaFoldDB" id="A0A927UC21"/>
<dbReference type="GO" id="GO:0052381">
    <property type="term" value="F:tRNA dimethylallyltransferase activity"/>
    <property type="evidence" value="ECO:0007669"/>
    <property type="project" value="UniProtKB-UniRule"/>
</dbReference>
<dbReference type="InterPro" id="IPR039657">
    <property type="entry name" value="Dimethylallyltransferase"/>
</dbReference>
<dbReference type="GO" id="GO:0006400">
    <property type="term" value="P:tRNA modification"/>
    <property type="evidence" value="ECO:0007669"/>
    <property type="project" value="TreeGrafter"/>
</dbReference>
<dbReference type="NCBIfam" id="TIGR00174">
    <property type="entry name" value="miaA"/>
    <property type="match status" value="1"/>
</dbReference>
<evidence type="ECO:0000256" key="13">
    <source>
        <dbReference type="RuleBase" id="RU003785"/>
    </source>
</evidence>
<feature type="binding site" evidence="10">
    <location>
        <begin position="11"/>
        <end position="16"/>
    </location>
    <ligand>
        <name>substrate</name>
    </ligand>
</feature>
<evidence type="ECO:0000313" key="15">
    <source>
        <dbReference type="Proteomes" id="UP000766246"/>
    </source>
</evidence>
<keyword evidence="6 10" id="KW-0547">Nucleotide-binding</keyword>
<keyword evidence="5 10" id="KW-0819">tRNA processing</keyword>
<keyword evidence="4 10" id="KW-0808">Transferase</keyword>
<comment type="cofactor">
    <cofactor evidence="1 10">
        <name>Mg(2+)</name>
        <dbReference type="ChEBI" id="CHEBI:18420"/>
    </cofactor>
</comment>
<dbReference type="GO" id="GO:0005524">
    <property type="term" value="F:ATP binding"/>
    <property type="evidence" value="ECO:0007669"/>
    <property type="project" value="UniProtKB-UniRule"/>
</dbReference>
<gene>
    <name evidence="10 14" type="primary">miaA</name>
    <name evidence="14" type="ORF">E7272_04910</name>
</gene>
<evidence type="ECO:0000256" key="9">
    <source>
        <dbReference type="ARBA" id="ARBA00049563"/>
    </source>
</evidence>
<dbReference type="EMBL" id="SVER01000010">
    <property type="protein sequence ID" value="MBE5919167.1"/>
    <property type="molecule type" value="Genomic_DNA"/>
</dbReference>
<evidence type="ECO:0000256" key="6">
    <source>
        <dbReference type="ARBA" id="ARBA00022741"/>
    </source>
</evidence>
<evidence type="ECO:0000256" key="8">
    <source>
        <dbReference type="ARBA" id="ARBA00022842"/>
    </source>
</evidence>
<evidence type="ECO:0000256" key="3">
    <source>
        <dbReference type="ARBA" id="ARBA00005842"/>
    </source>
</evidence>
<comment type="caution">
    <text evidence="10">Lacks conserved residue(s) required for the propagation of feature annotation.</text>
</comment>
<organism evidence="14 15">
    <name type="scientific">Pseudobutyrivibrio ruminis</name>
    <dbReference type="NCBI Taxonomy" id="46206"/>
    <lineage>
        <taxon>Bacteria</taxon>
        <taxon>Bacillati</taxon>
        <taxon>Bacillota</taxon>
        <taxon>Clostridia</taxon>
        <taxon>Lachnospirales</taxon>
        <taxon>Lachnospiraceae</taxon>
        <taxon>Pseudobutyrivibrio</taxon>
    </lineage>
</organism>
<evidence type="ECO:0000256" key="2">
    <source>
        <dbReference type="ARBA" id="ARBA00003213"/>
    </source>
</evidence>
<dbReference type="SUPFAM" id="SSF52540">
    <property type="entry name" value="P-loop containing nucleoside triphosphate hydrolases"/>
    <property type="match status" value="1"/>
</dbReference>
<name>A0A927UC21_9FIRM</name>
<feature type="site" description="Interaction with substrate tRNA" evidence="10">
    <location>
        <position position="123"/>
    </location>
</feature>
<feature type="region of interest" description="Interaction with substrate tRNA" evidence="10">
    <location>
        <begin position="34"/>
        <end position="37"/>
    </location>
</feature>
<evidence type="ECO:0000313" key="14">
    <source>
        <dbReference type="EMBL" id="MBE5919167.1"/>
    </source>
</evidence>
<comment type="similarity">
    <text evidence="3 10 13">Belongs to the IPP transferase family.</text>
</comment>
<sequence>MKNLVILTGPTAVGKTSLSINLAKSINGEIISADSMQVYKGMDIGTAKVTPDEMDGIKHYLIDVIEPTEDFHVVKFKEMVESAINEIYAKGKIPIICGGTGFYIQAILYDINFTENEIDKDYRKSLEDYAVKYGNEALHAKLKEIDPVSAGNIPAANVKRVIRAIEYYNQTGEQFSVHNATQKEKNSPYNFAYFVLNDDRNLLYNRIDARVDKMIEDGLVDEVKTLVKAGVKKGMTAMDGIGYKELLDYLEGDGTLCDAIELIKKKSRNYAKRQLTWFRREKEVIWLDKTVYTSNDKLLDVILSNLREKGIIESV</sequence>
<evidence type="ECO:0000256" key="4">
    <source>
        <dbReference type="ARBA" id="ARBA00022679"/>
    </source>
</evidence>
<keyword evidence="8 10" id="KW-0460">Magnesium</keyword>
<feature type="site" description="Interaction with substrate tRNA" evidence="10">
    <location>
        <position position="100"/>
    </location>
</feature>
<dbReference type="InterPro" id="IPR018022">
    <property type="entry name" value="IPT"/>
</dbReference>
<dbReference type="InterPro" id="IPR027417">
    <property type="entry name" value="P-loop_NTPase"/>
</dbReference>
<reference evidence="14" key="1">
    <citation type="submission" date="2019-04" db="EMBL/GenBank/DDBJ databases">
        <title>Evolution of Biomass-Degrading Anaerobic Consortia Revealed by Metagenomics.</title>
        <authorList>
            <person name="Peng X."/>
        </authorList>
    </citation>
    <scope>NUCLEOTIDE SEQUENCE</scope>
    <source>
        <strain evidence="14">SIG311</strain>
    </source>
</reference>
<dbReference type="PANTHER" id="PTHR11088:SF60">
    <property type="entry name" value="TRNA DIMETHYLALLYLTRANSFERASE"/>
    <property type="match status" value="1"/>
</dbReference>
<keyword evidence="7 10" id="KW-0067">ATP-binding</keyword>
<evidence type="ECO:0000256" key="7">
    <source>
        <dbReference type="ARBA" id="ARBA00022840"/>
    </source>
</evidence>
<comment type="subunit">
    <text evidence="10">Monomer.</text>
</comment>
<protein>
    <recommendedName>
        <fullName evidence="10">tRNA dimethylallyltransferase</fullName>
        <ecNumber evidence="10">2.5.1.75</ecNumber>
    </recommendedName>
    <alternativeName>
        <fullName evidence="10">Dimethylallyl diphosphate:tRNA dimethylallyltransferase</fullName>
        <shortName evidence="10">DMAPP:tRNA dimethylallyltransferase</shortName>
        <shortName evidence="10">DMATase</shortName>
    </alternativeName>
    <alternativeName>
        <fullName evidence="10">Isopentenyl-diphosphate:tRNA isopentenyltransferase</fullName>
        <shortName evidence="10">IPP transferase</shortName>
        <shortName evidence="10">IPPT</shortName>
        <shortName evidence="10">IPTase</shortName>
    </alternativeName>
</protein>
<dbReference type="HAMAP" id="MF_00185">
    <property type="entry name" value="IPP_trans"/>
    <property type="match status" value="1"/>
</dbReference>
<dbReference type="Proteomes" id="UP000766246">
    <property type="component" value="Unassembled WGS sequence"/>
</dbReference>
<evidence type="ECO:0000256" key="11">
    <source>
        <dbReference type="RuleBase" id="RU003783"/>
    </source>
</evidence>
<dbReference type="Gene3D" id="3.40.50.300">
    <property type="entry name" value="P-loop containing nucleotide triphosphate hydrolases"/>
    <property type="match status" value="1"/>
</dbReference>
<evidence type="ECO:0000256" key="1">
    <source>
        <dbReference type="ARBA" id="ARBA00001946"/>
    </source>
</evidence>
<dbReference type="PANTHER" id="PTHR11088">
    <property type="entry name" value="TRNA DIMETHYLALLYLTRANSFERASE"/>
    <property type="match status" value="1"/>
</dbReference>
<dbReference type="Gene3D" id="1.10.20.140">
    <property type="match status" value="1"/>
</dbReference>
<evidence type="ECO:0000256" key="12">
    <source>
        <dbReference type="RuleBase" id="RU003784"/>
    </source>
</evidence>
<feature type="binding site" evidence="10">
    <location>
        <begin position="9"/>
        <end position="16"/>
    </location>
    <ligand>
        <name>ATP</name>
        <dbReference type="ChEBI" id="CHEBI:30616"/>
    </ligand>
</feature>
<comment type="catalytic activity">
    <reaction evidence="9 10 11">
        <text>adenosine(37) in tRNA + dimethylallyl diphosphate = N(6)-dimethylallyladenosine(37) in tRNA + diphosphate</text>
        <dbReference type="Rhea" id="RHEA:26482"/>
        <dbReference type="Rhea" id="RHEA-COMP:10162"/>
        <dbReference type="Rhea" id="RHEA-COMP:10375"/>
        <dbReference type="ChEBI" id="CHEBI:33019"/>
        <dbReference type="ChEBI" id="CHEBI:57623"/>
        <dbReference type="ChEBI" id="CHEBI:74411"/>
        <dbReference type="ChEBI" id="CHEBI:74415"/>
        <dbReference type="EC" id="2.5.1.75"/>
    </reaction>
</comment>
<comment type="function">
    <text evidence="2 10 12">Catalyzes the transfer of a dimethylallyl group onto the adenine at position 37 in tRNAs that read codons beginning with uridine, leading to the formation of N6-(dimethylallyl)adenosine (i(6)A).</text>
</comment>
<dbReference type="EC" id="2.5.1.75" evidence="10"/>
<evidence type="ECO:0000256" key="10">
    <source>
        <dbReference type="HAMAP-Rule" id="MF_00185"/>
    </source>
</evidence>
<comment type="caution">
    <text evidence="14">The sequence shown here is derived from an EMBL/GenBank/DDBJ whole genome shotgun (WGS) entry which is preliminary data.</text>
</comment>
<evidence type="ECO:0000256" key="5">
    <source>
        <dbReference type="ARBA" id="ARBA00022694"/>
    </source>
</evidence>